<dbReference type="InterPro" id="IPR000651">
    <property type="entry name" value="Ras-like_Gua-exchang_fac_N"/>
</dbReference>
<feature type="compositionally biased region" description="Low complexity" evidence="3">
    <location>
        <begin position="807"/>
        <end position="817"/>
    </location>
</feature>
<feature type="region of interest" description="Disordered" evidence="3">
    <location>
        <begin position="1401"/>
        <end position="1423"/>
    </location>
</feature>
<protein>
    <recommendedName>
        <fullName evidence="8">Ras GEF</fullName>
    </recommendedName>
</protein>
<dbReference type="Gene3D" id="1.20.870.10">
    <property type="entry name" value="Son of sevenless (SoS) protein Chain: S domain 1"/>
    <property type="match status" value="1"/>
</dbReference>
<feature type="compositionally biased region" description="Basic and acidic residues" evidence="3">
    <location>
        <begin position="997"/>
        <end position="1008"/>
    </location>
</feature>
<dbReference type="Proteomes" id="UP000813461">
    <property type="component" value="Unassembled WGS sequence"/>
</dbReference>
<keyword evidence="1 2" id="KW-0344">Guanine-nucleotide releasing factor</keyword>
<dbReference type="PANTHER" id="PTHR23113">
    <property type="entry name" value="GUANINE NUCLEOTIDE EXCHANGE FACTOR"/>
    <property type="match status" value="1"/>
</dbReference>
<dbReference type="EMBL" id="JAGMVJ010000015">
    <property type="protein sequence ID" value="KAH7080651.1"/>
    <property type="molecule type" value="Genomic_DNA"/>
</dbReference>
<feature type="compositionally biased region" description="Basic residues" evidence="3">
    <location>
        <begin position="677"/>
        <end position="689"/>
    </location>
</feature>
<feature type="compositionally biased region" description="Polar residues" evidence="3">
    <location>
        <begin position="1096"/>
        <end position="1110"/>
    </location>
</feature>
<dbReference type="InterPro" id="IPR008937">
    <property type="entry name" value="Ras-like_GEF"/>
</dbReference>
<name>A0A8K0R003_9PLEO</name>
<feature type="region of interest" description="Disordered" evidence="3">
    <location>
        <begin position="1091"/>
        <end position="1110"/>
    </location>
</feature>
<evidence type="ECO:0000256" key="3">
    <source>
        <dbReference type="SAM" id="MobiDB-lite"/>
    </source>
</evidence>
<feature type="region of interest" description="Disordered" evidence="3">
    <location>
        <begin position="1290"/>
        <end position="1339"/>
    </location>
</feature>
<feature type="region of interest" description="Disordered" evidence="3">
    <location>
        <begin position="1218"/>
        <end position="1240"/>
    </location>
</feature>
<feature type="compositionally biased region" description="Polar residues" evidence="3">
    <location>
        <begin position="177"/>
        <end position="189"/>
    </location>
</feature>
<feature type="compositionally biased region" description="Polar residues" evidence="3">
    <location>
        <begin position="578"/>
        <end position="587"/>
    </location>
</feature>
<evidence type="ECO:0008006" key="8">
    <source>
        <dbReference type="Google" id="ProtNLM"/>
    </source>
</evidence>
<dbReference type="PROSITE" id="PS50009">
    <property type="entry name" value="RASGEF_CAT"/>
    <property type="match status" value="1"/>
</dbReference>
<feature type="domain" description="Ras-GEF" evidence="4">
    <location>
        <begin position="1495"/>
        <end position="1740"/>
    </location>
</feature>
<feature type="region of interest" description="Disordered" evidence="3">
    <location>
        <begin position="1118"/>
        <end position="1160"/>
    </location>
</feature>
<dbReference type="GO" id="GO:0007265">
    <property type="term" value="P:Ras protein signal transduction"/>
    <property type="evidence" value="ECO:0007669"/>
    <property type="project" value="TreeGrafter"/>
</dbReference>
<accession>A0A8K0R003</accession>
<comment type="caution">
    <text evidence="6">The sequence shown here is derived from an EMBL/GenBank/DDBJ whole genome shotgun (WGS) entry which is preliminary data.</text>
</comment>
<feature type="region of interest" description="Disordered" evidence="3">
    <location>
        <begin position="791"/>
        <end position="831"/>
    </location>
</feature>
<proteinExistence type="predicted"/>
<dbReference type="Gene3D" id="1.10.840.10">
    <property type="entry name" value="Ras guanine-nucleotide exchange factors catalytic domain"/>
    <property type="match status" value="1"/>
</dbReference>
<feature type="region of interest" description="Disordered" evidence="3">
    <location>
        <begin position="1"/>
        <end position="77"/>
    </location>
</feature>
<dbReference type="InterPro" id="IPR023578">
    <property type="entry name" value="Ras_GEF_dom_sf"/>
</dbReference>
<feature type="region of interest" description="Disordered" evidence="3">
    <location>
        <begin position="972"/>
        <end position="1020"/>
    </location>
</feature>
<feature type="domain" description="N-terminal Ras-GEF" evidence="5">
    <location>
        <begin position="392"/>
        <end position="516"/>
    </location>
</feature>
<gene>
    <name evidence="6" type="ORF">FB567DRAFT_449202</name>
</gene>
<dbReference type="Pfam" id="PF00617">
    <property type="entry name" value="RasGEF"/>
    <property type="match status" value="1"/>
</dbReference>
<feature type="compositionally biased region" description="Basic and acidic residues" evidence="3">
    <location>
        <begin position="36"/>
        <end position="57"/>
    </location>
</feature>
<dbReference type="GO" id="GO:0005085">
    <property type="term" value="F:guanyl-nucleotide exchange factor activity"/>
    <property type="evidence" value="ECO:0007669"/>
    <property type="project" value="UniProtKB-KW"/>
</dbReference>
<feature type="compositionally biased region" description="Polar residues" evidence="3">
    <location>
        <begin position="1295"/>
        <end position="1339"/>
    </location>
</feature>
<evidence type="ECO:0000256" key="1">
    <source>
        <dbReference type="ARBA" id="ARBA00022658"/>
    </source>
</evidence>
<dbReference type="Pfam" id="PF00618">
    <property type="entry name" value="RasGEF_N"/>
    <property type="match status" value="1"/>
</dbReference>
<evidence type="ECO:0000259" key="5">
    <source>
        <dbReference type="PROSITE" id="PS50212"/>
    </source>
</evidence>
<dbReference type="SMART" id="SM00147">
    <property type="entry name" value="RasGEF"/>
    <property type="match status" value="1"/>
</dbReference>
<dbReference type="CDD" id="cd06224">
    <property type="entry name" value="REM"/>
    <property type="match status" value="1"/>
</dbReference>
<dbReference type="InterPro" id="IPR036964">
    <property type="entry name" value="RASGEF_cat_dom_sf"/>
</dbReference>
<dbReference type="OrthoDB" id="10254377at2759"/>
<sequence length="1743" mass="192867">MSLPAMQQNALPGPGSPAARHRHRDFAPSTQSADITRTRAEDQRRLRRVKDSREQLKSRTRARAASSGTIETSASTGAGRSYTVANVHNGVIYLSRNCSGRKARWVALAQSALTPSPSLPHPHPHPHALHCTTTQPLTSPRRPVVRAGNTRHQPQPEPFVFPPQTPPDSATLDPQHRPTSNEWEQSLYGSRTPRSEPTPPPPLPVLGADHASPQHPSAAPTTGARALAHVRSHSFSTVDEHTVTSLSNEPGTFKVVIERAPFGRPKTADTGSFPLLQVPIPNYRLGTPRFSTRGTVDLRSSVYTRVSASATDDFAHSLLTPQRAGTHSFLSSRPRSDAYSPIPHHYRATMDRPPMPTSAPSSARVSHVPIGPRLYDALTSNPDDRAVVRFSPSGELLAAIPSRLVSHITSPSFLDYELLSDFFLTFRAFLSTKDLVAYLIARLRWAVDRQDDFGRIVRVRTFVALRHWILNYFVDDFVPVYKLRVHFCDLVNSLYADLRHRADGGGGDIKIVGELKKCWRRTCANYWEVEDSIAQNSADEDLLPGGQAESQTSIDEVPQGLATPTTPKRQGIRDTKETAGSNPSDQFASRHMEWAQRARHTPQNSMSSPYVPSQEYDTVPVPLSPASEQSMHVLSCSIPMRGMNKSEQAIDLPLYPHPVPAGTARVAATPQQVPTSKKIHRPAHTHKRSGSFSDALRDSRAPLSIPKYTSAETAASVVSNMPGTLVRGGLFQPGSPYVEMKSLRHARSHVRLQPEENQANEPEKLVYPSSPGMKKIFGSVRRALSTRQALGTSPYMGSPAHQRHPNSGHSSSGTVSTGSGGVQKRRTHRTRPQVRIDLLASRVAESFRDAVIEQLENEGRHRHSTNPPDLGGFEFEFEKRGTPVPEEQDRSIPHHDPRVQSAITTGSKSILIIDDTGAPPLPIMSGALPAESHGVAGDTVPAHLHERGISIDARTPDGSIHEVRDSELYDDVQNPAAEEQRVTRAATQRPAARHRRSMSEGREPEHMHSFRRRGSTKTSIARTGSLRRHASYNSVLSRRRGPDSFATFQTMSSNNDPFFLDKPASGVITPARQLRRRPGGDLRAVDNVHDLEQMQRPHSTGSVSNRTHSVTNSVILRSDRYGDPSPEPNNQPEQVQAEDENENLPKKPISLVDTHSSQPNLRPSFEVEVAKLAALPDDTDDEGGVESALMKLEGRYEKRSPSNGSPRDTVELEVYRPSGAPADNVSHGDYQSEHDAPDNIDDDLQHPLALSEQDNQHMYRLSAENFSSRVPAVSSQGGSEDSYSSVPLLDRGLSGMTNPQRAGTLETMRSSAKPSPLQLASNLTPQTTHTPPNASPNSSVEYVVETNSMKRIPTGGTRPVSSVARESFLLDEDEDLSDMDTIGGRSDGTSHGVRSFFDDEPATMERESEDLPTHPMRHPPTPPLTAHRLNNTLPNPTVFERGLPTPGLTPTASRPNNQSFGSPLHLAASPIVEYHDKPEGSRASATHMPFVLAYDSEVLAQQFTVVEKDALDEIDWKELVELRWKQSSPQIRDWVHYLRTEEARGVDVVIARFNLVVKWVVSECVLTEDIHERARCVVKYIHIAAHARRLRNYATMYQIAIALISNDVSRLRRTWSLVPAAELHIMKELEALVQPLRNFHNLRLEMETVTVEDGCIPFIGVYTRDLIYNAQKPAFIDAPPVDGERLVNFERHHTAATIVKNLLRLLEASSKYTFKVEPHIISKCLWLAALSDDELNKRSRLCE</sequence>
<keyword evidence="7" id="KW-1185">Reference proteome</keyword>
<dbReference type="PANTHER" id="PTHR23113:SF363">
    <property type="entry name" value="PROTEIN SON OF SEVENLESS"/>
    <property type="match status" value="1"/>
</dbReference>
<feature type="region of interest" description="Disordered" evidence="3">
    <location>
        <begin position="116"/>
        <end position="226"/>
    </location>
</feature>
<organism evidence="6 7">
    <name type="scientific">Paraphoma chrysanthemicola</name>
    <dbReference type="NCBI Taxonomy" id="798071"/>
    <lineage>
        <taxon>Eukaryota</taxon>
        <taxon>Fungi</taxon>
        <taxon>Dikarya</taxon>
        <taxon>Ascomycota</taxon>
        <taxon>Pezizomycotina</taxon>
        <taxon>Dothideomycetes</taxon>
        <taxon>Pleosporomycetidae</taxon>
        <taxon>Pleosporales</taxon>
        <taxon>Pleosporineae</taxon>
        <taxon>Phaeosphaeriaceae</taxon>
        <taxon>Paraphoma</taxon>
    </lineage>
</organism>
<evidence type="ECO:0000313" key="7">
    <source>
        <dbReference type="Proteomes" id="UP000813461"/>
    </source>
</evidence>
<dbReference type="SMART" id="SM00229">
    <property type="entry name" value="RasGEFN"/>
    <property type="match status" value="1"/>
</dbReference>
<dbReference type="PROSITE" id="PS50212">
    <property type="entry name" value="RASGEF_NTER"/>
    <property type="match status" value="1"/>
</dbReference>
<reference evidence="6" key="1">
    <citation type="journal article" date="2021" name="Nat. Commun.">
        <title>Genetic determinants of endophytism in the Arabidopsis root mycobiome.</title>
        <authorList>
            <person name="Mesny F."/>
            <person name="Miyauchi S."/>
            <person name="Thiergart T."/>
            <person name="Pickel B."/>
            <person name="Atanasova L."/>
            <person name="Karlsson M."/>
            <person name="Huettel B."/>
            <person name="Barry K.W."/>
            <person name="Haridas S."/>
            <person name="Chen C."/>
            <person name="Bauer D."/>
            <person name="Andreopoulos W."/>
            <person name="Pangilinan J."/>
            <person name="LaButti K."/>
            <person name="Riley R."/>
            <person name="Lipzen A."/>
            <person name="Clum A."/>
            <person name="Drula E."/>
            <person name="Henrissat B."/>
            <person name="Kohler A."/>
            <person name="Grigoriev I.V."/>
            <person name="Martin F.M."/>
            <person name="Hacquard S."/>
        </authorList>
    </citation>
    <scope>NUCLEOTIDE SEQUENCE</scope>
    <source>
        <strain evidence="6">MPI-SDFR-AT-0120</strain>
    </source>
</reference>
<feature type="region of interest" description="Disordered" evidence="3">
    <location>
        <begin position="325"/>
        <end position="365"/>
    </location>
</feature>
<dbReference type="SUPFAM" id="SSF48366">
    <property type="entry name" value="Ras GEF"/>
    <property type="match status" value="1"/>
</dbReference>
<feature type="compositionally biased region" description="Polar residues" evidence="3">
    <location>
        <begin position="66"/>
        <end position="77"/>
    </location>
</feature>
<evidence type="ECO:0000313" key="6">
    <source>
        <dbReference type="EMBL" id="KAH7080651.1"/>
    </source>
</evidence>
<evidence type="ECO:0000256" key="2">
    <source>
        <dbReference type="PROSITE-ProRule" id="PRU00168"/>
    </source>
</evidence>
<feature type="region of interest" description="Disordered" evidence="3">
    <location>
        <begin position="538"/>
        <end position="624"/>
    </location>
</feature>
<dbReference type="InterPro" id="IPR001895">
    <property type="entry name" value="RASGEF_cat_dom"/>
</dbReference>
<feature type="region of interest" description="Disordered" evidence="3">
    <location>
        <begin position="668"/>
        <end position="698"/>
    </location>
</feature>
<feature type="compositionally biased region" description="Basic and acidic residues" evidence="3">
    <location>
        <begin position="1403"/>
        <end position="1412"/>
    </location>
</feature>
<dbReference type="GO" id="GO:0005886">
    <property type="term" value="C:plasma membrane"/>
    <property type="evidence" value="ECO:0007669"/>
    <property type="project" value="TreeGrafter"/>
</dbReference>
<feature type="compositionally biased region" description="Polar residues" evidence="3">
    <location>
        <begin position="1"/>
        <end position="10"/>
    </location>
</feature>
<feature type="compositionally biased region" description="Polar residues" evidence="3">
    <location>
        <begin position="601"/>
        <end position="611"/>
    </location>
</feature>
<feature type="compositionally biased region" description="Pro residues" evidence="3">
    <location>
        <begin position="155"/>
        <end position="166"/>
    </location>
</feature>
<evidence type="ECO:0000259" key="4">
    <source>
        <dbReference type="PROSITE" id="PS50009"/>
    </source>
</evidence>